<dbReference type="EMBL" id="OX451736">
    <property type="protein sequence ID" value="CAI8589996.1"/>
    <property type="molecule type" value="Genomic_DNA"/>
</dbReference>
<dbReference type="Proteomes" id="UP001157006">
    <property type="component" value="Chromosome 1L"/>
</dbReference>
<reference evidence="1 2" key="1">
    <citation type="submission" date="2023-01" db="EMBL/GenBank/DDBJ databases">
        <authorList>
            <person name="Kreplak J."/>
        </authorList>
    </citation>
    <scope>NUCLEOTIDE SEQUENCE [LARGE SCALE GENOMIC DNA]</scope>
</reference>
<accession>A0AAV0YWI4</accession>
<name>A0AAV0YWI4_VICFA</name>
<evidence type="ECO:0000313" key="1">
    <source>
        <dbReference type="EMBL" id="CAI8589996.1"/>
    </source>
</evidence>
<dbReference type="AlphaFoldDB" id="A0AAV0YWI4"/>
<keyword evidence="2" id="KW-1185">Reference proteome</keyword>
<proteinExistence type="predicted"/>
<organism evidence="1 2">
    <name type="scientific">Vicia faba</name>
    <name type="common">Broad bean</name>
    <name type="synonym">Faba vulgaris</name>
    <dbReference type="NCBI Taxonomy" id="3906"/>
    <lineage>
        <taxon>Eukaryota</taxon>
        <taxon>Viridiplantae</taxon>
        <taxon>Streptophyta</taxon>
        <taxon>Embryophyta</taxon>
        <taxon>Tracheophyta</taxon>
        <taxon>Spermatophyta</taxon>
        <taxon>Magnoliopsida</taxon>
        <taxon>eudicotyledons</taxon>
        <taxon>Gunneridae</taxon>
        <taxon>Pentapetalae</taxon>
        <taxon>rosids</taxon>
        <taxon>fabids</taxon>
        <taxon>Fabales</taxon>
        <taxon>Fabaceae</taxon>
        <taxon>Papilionoideae</taxon>
        <taxon>50 kb inversion clade</taxon>
        <taxon>NPAAA clade</taxon>
        <taxon>Hologalegina</taxon>
        <taxon>IRL clade</taxon>
        <taxon>Fabeae</taxon>
        <taxon>Vicia</taxon>
    </lineage>
</organism>
<sequence>KELRSKLEFAHELPFQKICVITKIMFLIISLRRNHLFLSCQGTKISFEKVRTTMEESLSIKSFNHALSLASSIALKTTENSACKELETEVGSAKANKIIPREFQKISPQPLEVFSKESSQLHLIQFKAGGCQRTSIILRVRG</sequence>
<evidence type="ECO:0000313" key="2">
    <source>
        <dbReference type="Proteomes" id="UP001157006"/>
    </source>
</evidence>
<protein>
    <submittedName>
        <fullName evidence="1">Uncharacterized protein</fullName>
    </submittedName>
</protein>
<feature type="non-terminal residue" evidence="1">
    <location>
        <position position="1"/>
    </location>
</feature>
<gene>
    <name evidence="1" type="ORF">VFH_I420480</name>
</gene>